<evidence type="ECO:0000313" key="3">
    <source>
        <dbReference type="EMBL" id="SFG28073.1"/>
    </source>
</evidence>
<proteinExistence type="predicted"/>
<keyword evidence="1" id="KW-0812">Transmembrane</keyword>
<keyword evidence="1" id="KW-0472">Membrane</keyword>
<feature type="transmembrane region" description="Helical" evidence="1">
    <location>
        <begin position="40"/>
        <end position="60"/>
    </location>
</feature>
<organism evidence="3 4">
    <name type="scientific">Corynebacterium spheniscorum</name>
    <dbReference type="NCBI Taxonomy" id="185761"/>
    <lineage>
        <taxon>Bacteria</taxon>
        <taxon>Bacillati</taxon>
        <taxon>Actinomycetota</taxon>
        <taxon>Actinomycetes</taxon>
        <taxon>Mycobacteriales</taxon>
        <taxon>Corynebacteriaceae</taxon>
        <taxon>Corynebacterium</taxon>
    </lineage>
</organism>
<dbReference type="GO" id="GO:0006281">
    <property type="term" value="P:DNA repair"/>
    <property type="evidence" value="ECO:0007669"/>
    <property type="project" value="InterPro"/>
</dbReference>
<dbReference type="SUPFAM" id="SSF47781">
    <property type="entry name" value="RuvA domain 2-like"/>
    <property type="match status" value="1"/>
</dbReference>
<dbReference type="STRING" id="185761.SAMN05660282_00469"/>
<dbReference type="InterPro" id="IPR003583">
    <property type="entry name" value="Hlx-hairpin-Hlx_DNA-bd_motif"/>
</dbReference>
<name>A0A1I2QKE7_9CORY</name>
<accession>A0A1I2QKE7</accession>
<dbReference type="GO" id="GO:0015628">
    <property type="term" value="P:protein secretion by the type II secretion system"/>
    <property type="evidence" value="ECO:0007669"/>
    <property type="project" value="TreeGrafter"/>
</dbReference>
<gene>
    <name evidence="3" type="ORF">SAMN05660282_00469</name>
</gene>
<evidence type="ECO:0000313" key="4">
    <source>
        <dbReference type="Proteomes" id="UP000199065"/>
    </source>
</evidence>
<keyword evidence="1" id="KW-1133">Transmembrane helix</keyword>
<dbReference type="Proteomes" id="UP000199065">
    <property type="component" value="Unassembled WGS sequence"/>
</dbReference>
<protein>
    <submittedName>
        <fullName evidence="3">Competence protein ComEA</fullName>
    </submittedName>
</protein>
<reference evidence="3 4" key="1">
    <citation type="submission" date="2016-10" db="EMBL/GenBank/DDBJ databases">
        <authorList>
            <person name="de Groot N.N."/>
        </authorList>
    </citation>
    <scope>NUCLEOTIDE SEQUENCE [LARGE SCALE GENOMIC DNA]</scope>
    <source>
        <strain>J11</strain>
        <strain evidence="4">PG 39</strain>
    </source>
</reference>
<dbReference type="Gene3D" id="1.10.150.320">
    <property type="entry name" value="Photosystem II 12 kDa extrinsic protein"/>
    <property type="match status" value="1"/>
</dbReference>
<dbReference type="RefSeq" id="WP_092284019.1">
    <property type="nucleotide sequence ID" value="NZ_FOPJ01000002.1"/>
</dbReference>
<dbReference type="EMBL" id="FOPJ01000002">
    <property type="protein sequence ID" value="SFG28073.1"/>
    <property type="molecule type" value="Genomic_DNA"/>
</dbReference>
<dbReference type="GO" id="GO:0003677">
    <property type="term" value="F:DNA binding"/>
    <property type="evidence" value="ECO:0007669"/>
    <property type="project" value="InterPro"/>
</dbReference>
<dbReference type="PANTHER" id="PTHR21180:SF32">
    <property type="entry name" value="ENDONUCLEASE_EXONUCLEASE_PHOSPHATASE FAMILY DOMAIN-CONTAINING PROTEIN 1"/>
    <property type="match status" value="1"/>
</dbReference>
<evidence type="ECO:0000256" key="1">
    <source>
        <dbReference type="SAM" id="Phobius"/>
    </source>
</evidence>
<feature type="domain" description="Helix-hairpin-helix DNA-binding motif class 1" evidence="2">
    <location>
        <begin position="213"/>
        <end position="232"/>
    </location>
</feature>
<feature type="domain" description="Helix-hairpin-helix DNA-binding motif class 1" evidence="2">
    <location>
        <begin position="243"/>
        <end position="262"/>
    </location>
</feature>
<sequence length="265" mass="27357">MSEHALRARVSDLLRPTGEEDLLRVNYPSDTRVGLSKTQAIAGALALLICALIFGVVTLTKAKSAGEDTQVSANAASSSIEPLAPTPFVPLGLNNPTSTGSAGVEPTEDLVVSVMGNVEQPGLVTLTAEARVADALTIAVLKPDAELLALNQARKLSDGEQIYVPRVGEELPPALMMPSPMEPMEPTSGAGSANGTGSLGGGGVVNLNTAGVAELNQLPGVGEKTAQAIIAHREAIGGFRSIEQLLEVKGIGPSKFEKMRAHLKI</sequence>
<evidence type="ECO:0000259" key="2">
    <source>
        <dbReference type="SMART" id="SM00278"/>
    </source>
</evidence>
<dbReference type="InterPro" id="IPR004509">
    <property type="entry name" value="Competence_ComEA_HhH"/>
</dbReference>
<dbReference type="AlphaFoldDB" id="A0A1I2QKE7"/>
<dbReference type="OrthoDB" id="9758724at2"/>
<dbReference type="GO" id="GO:0015627">
    <property type="term" value="C:type II protein secretion system complex"/>
    <property type="evidence" value="ECO:0007669"/>
    <property type="project" value="TreeGrafter"/>
</dbReference>
<keyword evidence="4" id="KW-1185">Reference proteome</keyword>
<dbReference type="SMART" id="SM00278">
    <property type="entry name" value="HhH1"/>
    <property type="match status" value="2"/>
</dbReference>
<dbReference type="NCBIfam" id="TIGR00426">
    <property type="entry name" value="competence protein ComEA helix-hairpin-helix repeat region"/>
    <property type="match status" value="1"/>
</dbReference>
<dbReference type="Pfam" id="PF12836">
    <property type="entry name" value="HHH_3"/>
    <property type="match status" value="1"/>
</dbReference>
<dbReference type="PANTHER" id="PTHR21180">
    <property type="entry name" value="ENDONUCLEASE/EXONUCLEASE/PHOSPHATASE FAMILY DOMAIN-CONTAINING PROTEIN 1"/>
    <property type="match status" value="1"/>
</dbReference>
<dbReference type="InterPro" id="IPR051675">
    <property type="entry name" value="Endo/Exo/Phosphatase_dom_1"/>
</dbReference>
<dbReference type="InterPro" id="IPR010994">
    <property type="entry name" value="RuvA_2-like"/>
</dbReference>